<dbReference type="Pfam" id="PF08305">
    <property type="entry name" value="NPCBM"/>
    <property type="match status" value="1"/>
</dbReference>
<sequence>MKVIYKKIIAFICVLSMIVSTFAMNPGTVSAGTDEDGFTQLSTTKNVEQALGKWSKIYKASTWAQPTDVSIKGEGASFDDLAIKINSSNGATTGDDRWAIQVHYPVSGLDPAKTYKCTIKYTSTKAGNMLYKPDGIAGRNDNIYPAVEGENTITDTITGVTGFTAVFALCGMPNGCIVDFTSISVVEESEETTTVSEPVTTPEIKDGTELLKDTEFEEGNVTHWDEYGGNKYTNQGNGKLKVEIPAYESGDNWATQLVQKNIQLYEGKWYVAQFKITSDVDKSFQLLIQSDGNNGGDWTVFAKEDVDVSAGETKTVQIQFQANQSTAANVLYGIMMGYINGASKAANVTIENVSLKVYNDEQQISGTQTVLLASDDVSVSGFQMKTNWSEEDENQGLVGFRTVCKAPNIGGRITVGKVSYTVAKFGTLYTIEPDQGIPDGTSFTASGTLLKSYNLNDETAETVNPFTLAATATENAIKEKDDTYSSYVQTMQDTIDNLHPGNKIHVRAFVVTTGGTIIYSTKSVSTCIARVASYMYQKSLASNYRGHEYLYKSILNVAQFVPAEKYTGYFTTKGNPYYRDSKVVYGWNDNLYTPDGDDYMNIKPDVFLGKDYLSATTGYSGDPASVNKNTRGGVISISGVKYDNGISTNANGYFEYSVPKNAKYFMGIAGIDDSVVSDANYGKASVKCEVSFDGSTAITTGVLTYGKSQYIKVEVPQGATKVTIKFNDAGDGITCDRASMGNAGWLVDKNY</sequence>
<organism evidence="4 5">
    <name type="scientific">Eubacterium segne</name>
    <dbReference type="NCBI Taxonomy" id="2763045"/>
    <lineage>
        <taxon>Bacteria</taxon>
        <taxon>Bacillati</taxon>
        <taxon>Bacillota</taxon>
        <taxon>Clostridia</taxon>
        <taxon>Eubacteriales</taxon>
        <taxon>Eubacteriaceae</taxon>
        <taxon>Eubacterium</taxon>
    </lineage>
</organism>
<protein>
    <submittedName>
        <fullName evidence="4">NPCBM/NEW2 domain-containing protein</fullName>
    </submittedName>
</protein>
<evidence type="ECO:0000256" key="1">
    <source>
        <dbReference type="ARBA" id="ARBA00022801"/>
    </source>
</evidence>
<feature type="domain" description="Glycosyl hydrolase family 98 putative carbohydrate-binding module" evidence="3">
    <location>
        <begin position="602"/>
        <end position="747"/>
    </location>
</feature>
<dbReference type="Gene3D" id="2.60.120.260">
    <property type="entry name" value="Galactose-binding domain-like"/>
    <property type="match status" value="1"/>
</dbReference>
<gene>
    <name evidence="4" type="ORF">H8S00_10230</name>
</gene>
<keyword evidence="2" id="KW-0732">Signal</keyword>
<evidence type="ECO:0000256" key="2">
    <source>
        <dbReference type="SAM" id="SignalP"/>
    </source>
</evidence>
<dbReference type="SUPFAM" id="SSF49785">
    <property type="entry name" value="Galactose-binding domain-like"/>
    <property type="match status" value="2"/>
</dbReference>
<keyword evidence="5" id="KW-1185">Reference proteome</keyword>
<dbReference type="SMART" id="SM00776">
    <property type="entry name" value="NPCBM"/>
    <property type="match status" value="1"/>
</dbReference>
<dbReference type="InterPro" id="IPR038637">
    <property type="entry name" value="NPCBM_sf"/>
</dbReference>
<evidence type="ECO:0000259" key="3">
    <source>
        <dbReference type="SMART" id="SM00776"/>
    </source>
</evidence>
<accession>A0ABR7F453</accession>
<evidence type="ECO:0000313" key="5">
    <source>
        <dbReference type="Proteomes" id="UP000597877"/>
    </source>
</evidence>
<dbReference type="RefSeq" id="WP_118589891.1">
    <property type="nucleotide sequence ID" value="NZ_JACOOZ010000007.1"/>
</dbReference>
<evidence type="ECO:0000313" key="4">
    <source>
        <dbReference type="EMBL" id="MBC5668361.1"/>
    </source>
</evidence>
<comment type="caution">
    <text evidence="4">The sequence shown here is derived from an EMBL/GenBank/DDBJ whole genome shotgun (WGS) entry which is preliminary data.</text>
</comment>
<dbReference type="Proteomes" id="UP000597877">
    <property type="component" value="Unassembled WGS sequence"/>
</dbReference>
<proteinExistence type="predicted"/>
<dbReference type="InterPro" id="IPR003305">
    <property type="entry name" value="CenC_carb-bd"/>
</dbReference>
<feature type="chain" id="PRO_5045872190" evidence="2">
    <location>
        <begin position="24"/>
        <end position="751"/>
    </location>
</feature>
<reference evidence="4 5" key="1">
    <citation type="submission" date="2020-08" db="EMBL/GenBank/DDBJ databases">
        <title>Genome public.</title>
        <authorList>
            <person name="Liu C."/>
            <person name="Sun Q."/>
        </authorList>
    </citation>
    <scope>NUCLEOTIDE SEQUENCE [LARGE SCALE GENOMIC DNA]</scope>
    <source>
        <strain evidence="4 5">BX4</strain>
    </source>
</reference>
<dbReference type="InterPro" id="IPR008979">
    <property type="entry name" value="Galactose-bd-like_sf"/>
</dbReference>
<feature type="signal peptide" evidence="2">
    <location>
        <begin position="1"/>
        <end position="23"/>
    </location>
</feature>
<dbReference type="Gene3D" id="2.60.120.1060">
    <property type="entry name" value="NPCBM/NEW2 domain"/>
    <property type="match status" value="1"/>
</dbReference>
<dbReference type="EMBL" id="JACOOZ010000007">
    <property type="protein sequence ID" value="MBC5668361.1"/>
    <property type="molecule type" value="Genomic_DNA"/>
</dbReference>
<keyword evidence="1" id="KW-0378">Hydrolase</keyword>
<dbReference type="InterPro" id="IPR013222">
    <property type="entry name" value="Glyco_hyd_98_carb-bd"/>
</dbReference>
<dbReference type="Pfam" id="PF02018">
    <property type="entry name" value="CBM_4_9"/>
    <property type="match status" value="1"/>
</dbReference>
<name>A0ABR7F453_9FIRM</name>